<dbReference type="GeneID" id="22912538"/>
<gene>
    <name evidence="1" type="ORF">GNI_068950</name>
</gene>
<comment type="caution">
    <text evidence="1">The sequence shown here is derived from an EMBL/GenBank/DDBJ whole genome shotgun (WGS) entry which is preliminary data.</text>
</comment>
<dbReference type="VEuPathDB" id="CryptoDB:GNI_068950"/>
<proteinExistence type="predicted"/>
<dbReference type="EMBL" id="AFNH02000517">
    <property type="protein sequence ID" value="EZG67420.1"/>
    <property type="molecule type" value="Genomic_DNA"/>
</dbReference>
<accession>A0A023B7K7</accession>
<dbReference type="Proteomes" id="UP000019763">
    <property type="component" value="Unassembled WGS sequence"/>
</dbReference>
<evidence type="ECO:0000313" key="2">
    <source>
        <dbReference type="Proteomes" id="UP000019763"/>
    </source>
</evidence>
<keyword evidence="2" id="KW-1185">Reference proteome</keyword>
<sequence>MRGSLSVVDTVGQELLLALQKVICQAGFEQVPDTAEMLLLRLKEPQTRFEDWWRGALPFAGIRVRAGTLRSRTRVSNITQSELRTALVTNYAAAVCSDEKRGQVTDAANEDAQMANGDSAVPKGNSQMANEDSVDNEVAQFIFRWDVSQGCQNLMRVSWGRDAPELTAEISLMGRVTPRFGPSDVLIALGPWPIAGTQGKSTGLLSEGHPHPPPRMSGPGPLLGRGSDWPQVPRTQPAPVQVVPRAQYVPLQEPWGSMYLRLRALEARGETATLNQLIAGFWMHAVWNGQEATAPFTNSQLSELPLAWHLAELSRNWPDGWIHDLL</sequence>
<dbReference type="AlphaFoldDB" id="A0A023B7K7"/>
<protein>
    <submittedName>
        <fullName evidence="1">Uncharacterized protein</fullName>
    </submittedName>
</protein>
<organism evidence="1 2">
    <name type="scientific">Gregarina niphandrodes</name>
    <name type="common">Septate eugregarine</name>
    <dbReference type="NCBI Taxonomy" id="110365"/>
    <lineage>
        <taxon>Eukaryota</taxon>
        <taxon>Sar</taxon>
        <taxon>Alveolata</taxon>
        <taxon>Apicomplexa</taxon>
        <taxon>Conoidasida</taxon>
        <taxon>Gregarinasina</taxon>
        <taxon>Eugregarinorida</taxon>
        <taxon>Gregarinidae</taxon>
        <taxon>Gregarina</taxon>
    </lineage>
</organism>
<evidence type="ECO:0000313" key="1">
    <source>
        <dbReference type="EMBL" id="EZG67420.1"/>
    </source>
</evidence>
<dbReference type="RefSeq" id="XP_011130253.1">
    <property type="nucleotide sequence ID" value="XM_011131951.1"/>
</dbReference>
<name>A0A023B7K7_GRENI</name>
<reference evidence="1" key="1">
    <citation type="submission" date="2013-12" db="EMBL/GenBank/DDBJ databases">
        <authorList>
            <person name="Omoto C.K."/>
            <person name="Sibley D."/>
            <person name="Venepally P."/>
            <person name="Hadjithomas M."/>
            <person name="Karamycheva S."/>
            <person name="Brunk B."/>
            <person name="Roos D."/>
            <person name="Caler E."/>
            <person name="Lorenzi H."/>
        </authorList>
    </citation>
    <scope>NUCLEOTIDE SEQUENCE</scope>
</reference>